<dbReference type="InterPro" id="IPR003607">
    <property type="entry name" value="HD/PDEase_dom"/>
</dbReference>
<dbReference type="GO" id="GO:0005886">
    <property type="term" value="C:plasma membrane"/>
    <property type="evidence" value="ECO:0007669"/>
    <property type="project" value="UniProtKB-SubCell"/>
</dbReference>
<keyword evidence="5" id="KW-1133">Transmembrane helix</keyword>
<evidence type="ECO:0000256" key="1">
    <source>
        <dbReference type="ARBA" id="ARBA00022722"/>
    </source>
</evidence>
<evidence type="ECO:0000256" key="3">
    <source>
        <dbReference type="ARBA" id="ARBA00022801"/>
    </source>
</evidence>
<dbReference type="PROSITE" id="PS50084">
    <property type="entry name" value="KH_TYPE_1"/>
    <property type="match status" value="1"/>
</dbReference>
<dbReference type="InterPro" id="IPR022711">
    <property type="entry name" value="RNase_Y_N"/>
</dbReference>
<dbReference type="NCBIfam" id="TIGR00277">
    <property type="entry name" value="HDIG"/>
    <property type="match status" value="1"/>
</dbReference>
<organism evidence="9 10">
    <name type="scientific">Nakamurella flava</name>
    <dbReference type="NCBI Taxonomy" id="2576308"/>
    <lineage>
        <taxon>Bacteria</taxon>
        <taxon>Bacillati</taxon>
        <taxon>Actinomycetota</taxon>
        <taxon>Actinomycetes</taxon>
        <taxon>Nakamurellales</taxon>
        <taxon>Nakamurellaceae</taxon>
        <taxon>Nakamurella</taxon>
    </lineage>
</organism>
<gene>
    <name evidence="5 9" type="primary">rny</name>
    <name evidence="9" type="ORF">FDO65_21350</name>
</gene>
<dbReference type="GO" id="GO:0006402">
    <property type="term" value="P:mRNA catabolic process"/>
    <property type="evidence" value="ECO:0007669"/>
    <property type="project" value="UniProtKB-UniRule"/>
</dbReference>
<keyword evidence="1 5" id="KW-0540">Nuclease</keyword>
<keyword evidence="5" id="KW-0472">Membrane</keyword>
<feature type="region of interest" description="Disordered" evidence="7">
    <location>
        <begin position="103"/>
        <end position="137"/>
    </location>
</feature>
<feature type="domain" description="HD" evidence="8">
    <location>
        <begin position="514"/>
        <end position="607"/>
    </location>
</feature>
<evidence type="ECO:0000313" key="10">
    <source>
        <dbReference type="Proteomes" id="UP000306985"/>
    </source>
</evidence>
<comment type="subcellular location">
    <subcellularLocation>
        <location evidence="5">Cell membrane</location>
        <topology evidence="5">Single-pass membrane protein</topology>
    </subcellularLocation>
</comment>
<dbReference type="InterPro" id="IPR036612">
    <property type="entry name" value="KH_dom_type_1_sf"/>
</dbReference>
<dbReference type="GO" id="GO:0003723">
    <property type="term" value="F:RNA binding"/>
    <property type="evidence" value="ECO:0007669"/>
    <property type="project" value="UniProtKB-UniRule"/>
</dbReference>
<dbReference type="HAMAP" id="MF_00335">
    <property type="entry name" value="RNase_Y"/>
    <property type="match status" value="1"/>
</dbReference>
<keyword evidence="10" id="KW-1185">Reference proteome</keyword>
<sequence length="698" mass="75759">MGSTAPARFRPGHGGRRDGGHRPAAPRRPSWRAFCLPVSRARDDIADVDRGGIDEGRVAVSEVLLVVLVVLVLVAVVAAVIAVRRRPDGPVLDEATLRRLLRETTVDRPAGGAHRQSSASTPLPAVPAASADPEEQNSVGRAYGLLSTEATAASEAADAVRRAATEAAEELRRQTRQDAEQIRADARADAERTLAAARQRAAELAAQAQEQVELGRVKATQEAVASVAADRREVQDLERKVRAAGDALTQEQQALAAERRRLGDDHQSLESTRTDLQRRVDDVEQERAALDAQAAELAHRAEELARRAAEVDAAIAAQQQELSRIAGLTAEDARAELLSSQEEVVRRDSALMIRRVEADAQRTAKQRARAIVADAIQRVASDQTAQTVVAVLHLPADDVKGRIIGREGRNIRAFETITGVNVIIDDTPEAVLLSCFDPVRREIGRITLQTLIDDGRIHPHRIEEAYERARDEVEVLCQRAAEDALLAVRITDLHPELVSLVGRLKYRTSYGQNVLGHLVETAHIARGMAAELGIDPTVVNRGAFLHDIGKALTHEAQGSHAIVGAELARRFGESEAVAHCIEAHHDEVAPSTVEAVLTQAADSCSGGRPGARRESLESYVQRLEQIEAIAASKRGVDKVFAMQAGRELRVMVKPDVVDDLAAHVLAREVAKQIEEELTYPGQVRVTVIRESRATEIAR</sequence>
<evidence type="ECO:0000256" key="7">
    <source>
        <dbReference type="SAM" id="MobiDB-lite"/>
    </source>
</evidence>
<dbReference type="OrthoDB" id="9803205at2"/>
<dbReference type="InterPro" id="IPR004087">
    <property type="entry name" value="KH_dom"/>
</dbReference>
<dbReference type="CDD" id="cd00077">
    <property type="entry name" value="HDc"/>
    <property type="match status" value="1"/>
</dbReference>
<keyword evidence="3 5" id="KW-0378">Hydrolase</keyword>
<keyword evidence="5" id="KW-1003">Cell membrane</keyword>
<dbReference type="Gene3D" id="1.20.5.1000">
    <property type="entry name" value="arf6 gtpase in complex with a specific effector, jip4"/>
    <property type="match status" value="1"/>
</dbReference>
<dbReference type="NCBIfam" id="TIGR03319">
    <property type="entry name" value="RNase_Y"/>
    <property type="match status" value="1"/>
</dbReference>
<keyword evidence="5" id="KW-0812">Transmembrane</keyword>
<dbReference type="Pfam" id="PF01966">
    <property type="entry name" value="HD"/>
    <property type="match status" value="1"/>
</dbReference>
<dbReference type="Pfam" id="PF00013">
    <property type="entry name" value="KH_1"/>
    <property type="match status" value="1"/>
</dbReference>
<dbReference type="SUPFAM" id="SSF109604">
    <property type="entry name" value="HD-domain/PDEase-like"/>
    <property type="match status" value="1"/>
</dbReference>
<dbReference type="GO" id="GO:0004521">
    <property type="term" value="F:RNA endonuclease activity"/>
    <property type="evidence" value="ECO:0007669"/>
    <property type="project" value="UniProtKB-UniRule"/>
</dbReference>
<keyword evidence="4 5" id="KW-0694">RNA-binding</keyword>
<dbReference type="InterPro" id="IPR006674">
    <property type="entry name" value="HD_domain"/>
</dbReference>
<evidence type="ECO:0000259" key="8">
    <source>
        <dbReference type="PROSITE" id="PS51831"/>
    </source>
</evidence>
<comment type="caution">
    <text evidence="9">The sequence shown here is derived from an EMBL/GenBank/DDBJ whole genome shotgun (WGS) entry which is preliminary data.</text>
</comment>
<dbReference type="SMART" id="SM00322">
    <property type="entry name" value="KH"/>
    <property type="match status" value="1"/>
</dbReference>
<dbReference type="CDD" id="cd22431">
    <property type="entry name" value="KH-I_RNaseY"/>
    <property type="match status" value="1"/>
</dbReference>
<keyword evidence="2 5" id="KW-0255">Endonuclease</keyword>
<dbReference type="Proteomes" id="UP000306985">
    <property type="component" value="Unassembled WGS sequence"/>
</dbReference>
<dbReference type="PANTHER" id="PTHR12826:SF15">
    <property type="entry name" value="RIBONUCLEASE Y"/>
    <property type="match status" value="1"/>
</dbReference>
<dbReference type="InterPro" id="IPR006675">
    <property type="entry name" value="HDIG_dom"/>
</dbReference>
<comment type="similarity">
    <text evidence="5">Belongs to the RNase Y family.</text>
</comment>
<dbReference type="PROSITE" id="PS51831">
    <property type="entry name" value="HD"/>
    <property type="match status" value="1"/>
</dbReference>
<dbReference type="Pfam" id="PF12072">
    <property type="entry name" value="RNase_Y_N"/>
    <property type="match status" value="1"/>
</dbReference>
<dbReference type="PANTHER" id="PTHR12826">
    <property type="entry name" value="RIBONUCLEASE Y"/>
    <property type="match status" value="1"/>
</dbReference>
<comment type="function">
    <text evidence="5">Endoribonuclease that initiates mRNA decay.</text>
</comment>
<evidence type="ECO:0000256" key="5">
    <source>
        <dbReference type="HAMAP-Rule" id="MF_00335"/>
    </source>
</evidence>
<dbReference type="InterPro" id="IPR017705">
    <property type="entry name" value="Ribonuclease_Y"/>
</dbReference>
<protein>
    <recommendedName>
        <fullName evidence="5 6">Ribonuclease Y</fullName>
        <shortName evidence="5">RNase Y</shortName>
        <ecNumber evidence="5 6">3.1.-.-</ecNumber>
    </recommendedName>
</protein>
<evidence type="ECO:0000313" key="9">
    <source>
        <dbReference type="EMBL" id="TKV56128.1"/>
    </source>
</evidence>
<feature type="region of interest" description="Disordered" evidence="7">
    <location>
        <begin position="258"/>
        <end position="280"/>
    </location>
</feature>
<name>A0A4U6Q7T4_9ACTN</name>
<dbReference type="SUPFAM" id="SSF54791">
    <property type="entry name" value="Eukaryotic type KH-domain (KH-domain type I)"/>
    <property type="match status" value="1"/>
</dbReference>
<dbReference type="InterPro" id="IPR004088">
    <property type="entry name" value="KH_dom_type_1"/>
</dbReference>
<feature type="transmembrane region" description="Helical" evidence="5">
    <location>
        <begin position="63"/>
        <end position="83"/>
    </location>
</feature>
<evidence type="ECO:0000256" key="6">
    <source>
        <dbReference type="NCBIfam" id="TIGR03319"/>
    </source>
</evidence>
<proteinExistence type="inferred from homology"/>
<dbReference type="GO" id="GO:0016787">
    <property type="term" value="F:hydrolase activity"/>
    <property type="evidence" value="ECO:0007669"/>
    <property type="project" value="UniProtKB-KW"/>
</dbReference>
<accession>A0A4U6Q7T4</accession>
<dbReference type="EC" id="3.1.-.-" evidence="5 6"/>
<feature type="region of interest" description="Disordered" evidence="7">
    <location>
        <begin position="1"/>
        <end position="28"/>
    </location>
</feature>
<evidence type="ECO:0000256" key="4">
    <source>
        <dbReference type="ARBA" id="ARBA00022884"/>
    </source>
</evidence>
<dbReference type="SMART" id="SM00471">
    <property type="entry name" value="HDc"/>
    <property type="match status" value="1"/>
</dbReference>
<dbReference type="EMBL" id="SZZH01000008">
    <property type="protein sequence ID" value="TKV56128.1"/>
    <property type="molecule type" value="Genomic_DNA"/>
</dbReference>
<dbReference type="AlphaFoldDB" id="A0A4U6Q7T4"/>
<evidence type="ECO:0000256" key="2">
    <source>
        <dbReference type="ARBA" id="ARBA00022759"/>
    </source>
</evidence>
<dbReference type="Gene3D" id="1.10.3210.10">
    <property type="entry name" value="Hypothetical protein af1432"/>
    <property type="match status" value="1"/>
</dbReference>
<reference evidence="9 10" key="1">
    <citation type="submission" date="2019-05" db="EMBL/GenBank/DDBJ databases">
        <title>Nakamurella sp. N5BH11, whole genome shotgun sequence.</title>
        <authorList>
            <person name="Tuo L."/>
        </authorList>
    </citation>
    <scope>NUCLEOTIDE SEQUENCE [LARGE SCALE GENOMIC DNA]</scope>
    <source>
        <strain evidence="9 10">N5BH11</strain>
    </source>
</reference>